<dbReference type="AlphaFoldDB" id="A0A7D5M213"/>
<keyword evidence="1" id="KW-1133">Transmembrane helix</keyword>
<organism evidence="2 3">
    <name type="scientific">Nitrosopumilus oxyclinae</name>
    <dbReference type="NCBI Taxonomy" id="1959104"/>
    <lineage>
        <taxon>Archaea</taxon>
        <taxon>Nitrososphaerota</taxon>
        <taxon>Nitrososphaeria</taxon>
        <taxon>Nitrosopumilales</taxon>
        <taxon>Nitrosopumilaceae</taxon>
        <taxon>Nitrosopumilus</taxon>
    </lineage>
</organism>
<evidence type="ECO:0000313" key="3">
    <source>
        <dbReference type="Proteomes" id="UP000509441"/>
    </source>
</evidence>
<gene>
    <name evidence="2" type="ORF">C5F49_00860</name>
</gene>
<dbReference type="OrthoDB" id="8673at2157"/>
<proteinExistence type="predicted"/>
<protein>
    <submittedName>
        <fullName evidence="2">Uncharacterized protein</fullName>
    </submittedName>
</protein>
<dbReference type="EMBL" id="CP026994">
    <property type="protein sequence ID" value="QLH04031.1"/>
    <property type="molecule type" value="Genomic_DNA"/>
</dbReference>
<keyword evidence="3" id="KW-1185">Reference proteome</keyword>
<dbReference type="KEGG" id="nox:C5F49_00860"/>
<reference evidence="2 3" key="1">
    <citation type="submission" date="2018-02" db="EMBL/GenBank/DDBJ databases">
        <title>Complete genome of Nitrosopumilus oxyclinae HCE1.</title>
        <authorList>
            <person name="Qin W."/>
            <person name="Zheng Y."/>
            <person name="Stahl D.A."/>
        </authorList>
    </citation>
    <scope>NUCLEOTIDE SEQUENCE [LARGE SCALE GENOMIC DNA]</scope>
    <source>
        <strain evidence="2 3">HCE1</strain>
    </source>
</reference>
<feature type="transmembrane region" description="Helical" evidence="1">
    <location>
        <begin position="12"/>
        <end position="34"/>
    </location>
</feature>
<evidence type="ECO:0000256" key="1">
    <source>
        <dbReference type="SAM" id="Phobius"/>
    </source>
</evidence>
<dbReference type="Proteomes" id="UP000509441">
    <property type="component" value="Chromosome"/>
</dbReference>
<dbReference type="RefSeq" id="WP_179362895.1">
    <property type="nucleotide sequence ID" value="NZ_CP026994.1"/>
</dbReference>
<keyword evidence="1" id="KW-0812">Transmembrane</keyword>
<name>A0A7D5M213_9ARCH</name>
<accession>A0A7D5M213</accession>
<dbReference type="GeneID" id="56060451"/>
<sequence>MSHEYYRRGKNWFTAIGLLFCVMGGIVLIQQLLIWGIDFVEDFLFNAEFTNEKVSVAMLCFGIFMIALGFRKHEEKR</sequence>
<keyword evidence="1" id="KW-0472">Membrane</keyword>
<feature type="transmembrane region" description="Helical" evidence="1">
    <location>
        <begin position="54"/>
        <end position="70"/>
    </location>
</feature>
<evidence type="ECO:0000313" key="2">
    <source>
        <dbReference type="EMBL" id="QLH04031.1"/>
    </source>
</evidence>